<dbReference type="InterPro" id="IPR000551">
    <property type="entry name" value="MerR-type_HTH_dom"/>
</dbReference>
<dbReference type="Gene3D" id="1.10.1660.10">
    <property type="match status" value="1"/>
</dbReference>
<accession>A0A5J6J0T7</accession>
<dbReference type="Proteomes" id="UP000325563">
    <property type="component" value="Chromosome"/>
</dbReference>
<organism evidence="4 5">
    <name type="scientific">Streptomyces vinaceus</name>
    <dbReference type="NCBI Taxonomy" id="1960"/>
    <lineage>
        <taxon>Bacteria</taxon>
        <taxon>Bacillati</taxon>
        <taxon>Actinomycetota</taxon>
        <taxon>Actinomycetes</taxon>
        <taxon>Kitasatosporales</taxon>
        <taxon>Streptomycetaceae</taxon>
        <taxon>Streptomyces</taxon>
    </lineage>
</organism>
<dbReference type="PANTHER" id="PTHR30204:SF93">
    <property type="entry name" value="HTH MERR-TYPE DOMAIN-CONTAINING PROTEIN"/>
    <property type="match status" value="1"/>
</dbReference>
<evidence type="ECO:0000256" key="1">
    <source>
        <dbReference type="ARBA" id="ARBA00023125"/>
    </source>
</evidence>
<feature type="region of interest" description="Disordered" evidence="2">
    <location>
        <begin position="1"/>
        <end position="57"/>
    </location>
</feature>
<keyword evidence="1" id="KW-0238">DNA-binding</keyword>
<dbReference type="GO" id="GO:0003677">
    <property type="term" value="F:DNA binding"/>
    <property type="evidence" value="ECO:0007669"/>
    <property type="project" value="UniProtKB-KW"/>
</dbReference>
<proteinExistence type="predicted"/>
<dbReference type="SMART" id="SM00422">
    <property type="entry name" value="HTH_MERR"/>
    <property type="match status" value="1"/>
</dbReference>
<dbReference type="PROSITE" id="PS50937">
    <property type="entry name" value="HTH_MERR_2"/>
    <property type="match status" value="1"/>
</dbReference>
<feature type="compositionally biased region" description="Basic residues" evidence="2">
    <location>
        <begin position="23"/>
        <end position="35"/>
    </location>
</feature>
<dbReference type="PANTHER" id="PTHR30204">
    <property type="entry name" value="REDOX-CYCLING DRUG-SENSING TRANSCRIPTIONAL ACTIVATOR SOXR"/>
    <property type="match status" value="1"/>
</dbReference>
<sequence>MVGLDDRSALPGGGRGSGWCTGRRYRGGREQRHRAQQGEEHRSEAVPSGWTRSRRVGGHTYPPFLVGDIVARGRAPRVGPGRGPERAADLRGPGRTCAAGAQYAKSSPALEVQETVTQDTWTIGELAAGTGLPVKTLRYYSDSGLLPVAGRSTGGHRRYGPEAWERIRLIRRLRALETPIATITQVVTGECSLGELVATELESVQERLVELRWRQATLESLHECTSEERLRRLEVLSRVQRLPQARRTLTDHWYRELSAALPKRRLDSMIAMLAPEPPQDPVPATALAYAELHLLISTPSFTRWTQDHDEEMNDGPAFYAEIDEAAALTVASLAQGLPPGPGDAVNAFVSAHARARRESDTPAFRAYLHGLVSRSSGFDPRLERYWALVGTATGGRVLNMTVAHRWLTDGLSMSIAGHAPSTSQGPSSGKPATGHEGQRKG</sequence>
<dbReference type="SUPFAM" id="SSF46955">
    <property type="entry name" value="Putative DNA-binding domain"/>
    <property type="match status" value="1"/>
</dbReference>
<evidence type="ECO:0000313" key="4">
    <source>
        <dbReference type="EMBL" id="QEV43803.1"/>
    </source>
</evidence>
<feature type="domain" description="HTH merR-type" evidence="3">
    <location>
        <begin position="120"/>
        <end position="189"/>
    </location>
</feature>
<keyword evidence="5" id="KW-1185">Reference proteome</keyword>
<name>A0A5J6J0T7_STRVI</name>
<evidence type="ECO:0000313" key="5">
    <source>
        <dbReference type="Proteomes" id="UP000325563"/>
    </source>
</evidence>
<dbReference type="KEGG" id="svn:CP980_00770"/>
<dbReference type="GO" id="GO:0003700">
    <property type="term" value="F:DNA-binding transcription factor activity"/>
    <property type="evidence" value="ECO:0007669"/>
    <property type="project" value="InterPro"/>
</dbReference>
<dbReference type="InterPro" id="IPR047057">
    <property type="entry name" value="MerR_fam"/>
</dbReference>
<feature type="region of interest" description="Disordered" evidence="2">
    <location>
        <begin position="417"/>
        <end position="441"/>
    </location>
</feature>
<dbReference type="PRINTS" id="PR00040">
    <property type="entry name" value="HTHMERR"/>
</dbReference>
<dbReference type="AlphaFoldDB" id="A0A5J6J0T7"/>
<protein>
    <submittedName>
        <fullName evidence="4">MerR family transcriptional regulator</fullName>
    </submittedName>
</protein>
<evidence type="ECO:0000259" key="3">
    <source>
        <dbReference type="PROSITE" id="PS50937"/>
    </source>
</evidence>
<dbReference type="Pfam" id="PF13411">
    <property type="entry name" value="MerR_1"/>
    <property type="match status" value="1"/>
</dbReference>
<evidence type="ECO:0000256" key="2">
    <source>
        <dbReference type="SAM" id="MobiDB-lite"/>
    </source>
</evidence>
<gene>
    <name evidence="4" type="ORF">CP980_00770</name>
</gene>
<reference evidence="4 5" key="1">
    <citation type="submission" date="2017-09" db="EMBL/GenBank/DDBJ databases">
        <authorList>
            <person name="Lee N."/>
            <person name="Cho B.-K."/>
        </authorList>
    </citation>
    <scope>NUCLEOTIDE SEQUENCE [LARGE SCALE GENOMIC DNA]</scope>
    <source>
        <strain evidence="4 5">ATCC 27476</strain>
    </source>
</reference>
<dbReference type="EMBL" id="CP023692">
    <property type="protein sequence ID" value="QEV43803.1"/>
    <property type="molecule type" value="Genomic_DNA"/>
</dbReference>
<dbReference type="InterPro" id="IPR009061">
    <property type="entry name" value="DNA-bd_dom_put_sf"/>
</dbReference>